<keyword evidence="2" id="KW-1185">Reference proteome</keyword>
<accession>A0ABN8M2K7</accession>
<evidence type="ECO:0000313" key="1">
    <source>
        <dbReference type="EMBL" id="CAH3023814.1"/>
    </source>
</evidence>
<dbReference type="PANTHER" id="PTHR35450:SF2">
    <property type="entry name" value="REVERSE TRANSCRIPTASE DOMAIN-CONTAINING PROTEIN"/>
    <property type="match status" value="1"/>
</dbReference>
<sequence>MKAYYTAKLLPGKDKTTQTYKICRNKNCAGKESHQYPEPSLTRRGRGILSKIWDNNKTHNDGLQWIQDQAKKNQRAPTHDWSDVATEETIKTNHKTSNWEAAECDGVANFWLKQLTSLHPELANAYNKILKNPEKSPELQTEERAYIFVESKNLLPKVQKGCRRRSYGCKDQLLINKAILEEVRSMRSNLSTTWIDYKKATHIWIVESLELYNICPTVTLFMWEKMKPWRTIFHLNHNKGMMTSRPIEI</sequence>
<protein>
    <submittedName>
        <fullName evidence="1">Uncharacterized protein</fullName>
    </submittedName>
</protein>
<gene>
    <name evidence="1" type="ORF">PEVE_00020573</name>
</gene>
<dbReference type="EMBL" id="CALNXI010000276">
    <property type="protein sequence ID" value="CAH3023814.1"/>
    <property type="molecule type" value="Genomic_DNA"/>
</dbReference>
<comment type="caution">
    <text evidence="1">The sequence shown here is derived from an EMBL/GenBank/DDBJ whole genome shotgun (WGS) entry which is preliminary data.</text>
</comment>
<reference evidence="1 2" key="1">
    <citation type="submission" date="2022-05" db="EMBL/GenBank/DDBJ databases">
        <authorList>
            <consortium name="Genoscope - CEA"/>
            <person name="William W."/>
        </authorList>
    </citation>
    <scope>NUCLEOTIDE SEQUENCE [LARGE SCALE GENOMIC DNA]</scope>
</reference>
<name>A0ABN8M2K7_9CNID</name>
<proteinExistence type="predicted"/>
<organism evidence="1 2">
    <name type="scientific">Porites evermanni</name>
    <dbReference type="NCBI Taxonomy" id="104178"/>
    <lineage>
        <taxon>Eukaryota</taxon>
        <taxon>Metazoa</taxon>
        <taxon>Cnidaria</taxon>
        <taxon>Anthozoa</taxon>
        <taxon>Hexacorallia</taxon>
        <taxon>Scleractinia</taxon>
        <taxon>Fungiina</taxon>
        <taxon>Poritidae</taxon>
        <taxon>Porites</taxon>
    </lineage>
</organism>
<dbReference type="Proteomes" id="UP001159427">
    <property type="component" value="Unassembled WGS sequence"/>
</dbReference>
<dbReference type="PANTHER" id="PTHR35450">
    <property type="entry name" value="REVERSE TRANSCRIPTASE DOMAIN-CONTAINING PROTEIN"/>
    <property type="match status" value="1"/>
</dbReference>
<evidence type="ECO:0000313" key="2">
    <source>
        <dbReference type="Proteomes" id="UP001159427"/>
    </source>
</evidence>